<gene>
    <name evidence="2" type="ORF">SAMN06269173_10194</name>
</gene>
<organism evidence="2 3">
    <name type="scientific">Hymenobacter mucosus</name>
    <dbReference type="NCBI Taxonomy" id="1411120"/>
    <lineage>
        <taxon>Bacteria</taxon>
        <taxon>Pseudomonadati</taxon>
        <taxon>Bacteroidota</taxon>
        <taxon>Cytophagia</taxon>
        <taxon>Cytophagales</taxon>
        <taxon>Hymenobacteraceae</taxon>
        <taxon>Hymenobacter</taxon>
    </lineage>
</organism>
<reference evidence="3" key="1">
    <citation type="submission" date="2017-06" db="EMBL/GenBank/DDBJ databases">
        <authorList>
            <person name="Varghese N."/>
            <person name="Submissions S."/>
        </authorList>
    </citation>
    <scope>NUCLEOTIDE SEQUENCE [LARGE SCALE GENOMIC DNA]</scope>
    <source>
        <strain evidence="3">DSM 28041</strain>
    </source>
</reference>
<feature type="transmembrane region" description="Helical" evidence="1">
    <location>
        <begin position="12"/>
        <end position="33"/>
    </location>
</feature>
<keyword evidence="3" id="KW-1185">Reference proteome</keyword>
<proteinExistence type="predicted"/>
<dbReference type="AlphaFoldDB" id="A0A238V4U0"/>
<feature type="transmembrane region" description="Helical" evidence="1">
    <location>
        <begin position="70"/>
        <end position="88"/>
    </location>
</feature>
<evidence type="ECO:0000313" key="3">
    <source>
        <dbReference type="Proteomes" id="UP000198310"/>
    </source>
</evidence>
<dbReference type="Proteomes" id="UP000198310">
    <property type="component" value="Unassembled WGS sequence"/>
</dbReference>
<evidence type="ECO:0000256" key="1">
    <source>
        <dbReference type="SAM" id="Phobius"/>
    </source>
</evidence>
<protein>
    <submittedName>
        <fullName evidence="2">Uncharacterized protein</fullName>
    </submittedName>
</protein>
<dbReference type="EMBL" id="FZNS01000001">
    <property type="protein sequence ID" value="SNR29114.1"/>
    <property type="molecule type" value="Genomic_DNA"/>
</dbReference>
<name>A0A238V4U0_9BACT</name>
<dbReference type="RefSeq" id="WP_089331304.1">
    <property type="nucleotide sequence ID" value="NZ_FZNS01000001.1"/>
</dbReference>
<feature type="transmembrane region" description="Helical" evidence="1">
    <location>
        <begin position="45"/>
        <end position="63"/>
    </location>
</feature>
<keyword evidence="1" id="KW-0472">Membrane</keyword>
<keyword evidence="1" id="KW-0812">Transmembrane</keyword>
<keyword evidence="1" id="KW-1133">Transmembrane helix</keyword>
<feature type="transmembrane region" description="Helical" evidence="1">
    <location>
        <begin position="94"/>
        <end position="114"/>
    </location>
</feature>
<accession>A0A238V4U0</accession>
<evidence type="ECO:0000313" key="2">
    <source>
        <dbReference type="EMBL" id="SNR29114.1"/>
    </source>
</evidence>
<sequence length="190" mass="21639">MNLFRVHKNLIPLLTLTGICIYTLLIIFFDKVYYEGAYYDRAFSITHYIGFVGVVLSLLVYFLKRSLFKPVLLVTLTMGLFNLANFTLDKTSVGIGPIGIQPLSLLLIIIYYFLNKQSAHRFLRAYIIPSPSPQKQAENWRAQVSKFKETFAKKSDESLQDMVQKRAVVPAALEAAKQLLQERGIAVSNR</sequence>